<name>A0A6G1DPM9_9ORYZ</name>
<keyword evidence="2" id="KW-1185">Reference proteome</keyword>
<gene>
    <name evidence="1" type="ORF">E2562_027581</name>
</gene>
<comment type="caution">
    <text evidence="1">The sequence shown here is derived from an EMBL/GenBank/DDBJ whole genome shotgun (WGS) entry which is preliminary data.</text>
</comment>
<dbReference type="EMBL" id="SPHZ02000006">
    <property type="protein sequence ID" value="KAF0914162.1"/>
    <property type="molecule type" value="Genomic_DNA"/>
</dbReference>
<sequence length="76" mass="8098">MAWRDIFFTRPNAGGNTVSLSWTMRQGDGEAVPAFVGRRAAREGWSGRETGQGSGVVDFGAEPGGGRYILGGVDFF</sequence>
<evidence type="ECO:0000313" key="2">
    <source>
        <dbReference type="Proteomes" id="UP000479710"/>
    </source>
</evidence>
<protein>
    <submittedName>
        <fullName evidence="1">Uncharacterized protein</fullName>
    </submittedName>
</protein>
<dbReference type="AlphaFoldDB" id="A0A6G1DPM9"/>
<evidence type="ECO:0000313" key="1">
    <source>
        <dbReference type="EMBL" id="KAF0914162.1"/>
    </source>
</evidence>
<accession>A0A6G1DPM9</accession>
<dbReference type="Proteomes" id="UP000479710">
    <property type="component" value="Unassembled WGS sequence"/>
</dbReference>
<reference evidence="1 2" key="1">
    <citation type="submission" date="2019-11" db="EMBL/GenBank/DDBJ databases">
        <title>Whole genome sequence of Oryza granulata.</title>
        <authorList>
            <person name="Li W."/>
        </authorList>
    </citation>
    <scope>NUCLEOTIDE SEQUENCE [LARGE SCALE GENOMIC DNA]</scope>
    <source>
        <strain evidence="2">cv. Menghai</strain>
        <tissue evidence="1">Leaf</tissue>
    </source>
</reference>
<organism evidence="1 2">
    <name type="scientific">Oryza meyeriana var. granulata</name>
    <dbReference type="NCBI Taxonomy" id="110450"/>
    <lineage>
        <taxon>Eukaryota</taxon>
        <taxon>Viridiplantae</taxon>
        <taxon>Streptophyta</taxon>
        <taxon>Embryophyta</taxon>
        <taxon>Tracheophyta</taxon>
        <taxon>Spermatophyta</taxon>
        <taxon>Magnoliopsida</taxon>
        <taxon>Liliopsida</taxon>
        <taxon>Poales</taxon>
        <taxon>Poaceae</taxon>
        <taxon>BOP clade</taxon>
        <taxon>Oryzoideae</taxon>
        <taxon>Oryzeae</taxon>
        <taxon>Oryzinae</taxon>
        <taxon>Oryza</taxon>
        <taxon>Oryza meyeriana</taxon>
    </lineage>
</organism>
<proteinExistence type="predicted"/>